<proteinExistence type="predicted"/>
<dbReference type="PANTHER" id="PTHR21063">
    <property type="entry name" value="LFA-3"/>
    <property type="match status" value="1"/>
</dbReference>
<feature type="domain" description="Immunoglobulin V-set" evidence="1">
    <location>
        <begin position="2"/>
        <end position="87"/>
    </location>
</feature>
<dbReference type="Proteomes" id="UP001529510">
    <property type="component" value="Unassembled WGS sequence"/>
</dbReference>
<feature type="non-terminal residue" evidence="2">
    <location>
        <position position="91"/>
    </location>
</feature>
<organism evidence="2 3">
    <name type="scientific">Cirrhinus mrigala</name>
    <name type="common">Mrigala</name>
    <dbReference type="NCBI Taxonomy" id="683832"/>
    <lineage>
        <taxon>Eukaryota</taxon>
        <taxon>Metazoa</taxon>
        <taxon>Chordata</taxon>
        <taxon>Craniata</taxon>
        <taxon>Vertebrata</taxon>
        <taxon>Euteleostomi</taxon>
        <taxon>Actinopterygii</taxon>
        <taxon>Neopterygii</taxon>
        <taxon>Teleostei</taxon>
        <taxon>Ostariophysi</taxon>
        <taxon>Cypriniformes</taxon>
        <taxon>Cyprinidae</taxon>
        <taxon>Labeoninae</taxon>
        <taxon>Labeonini</taxon>
        <taxon>Cirrhinus</taxon>
    </lineage>
</organism>
<dbReference type="InterPro" id="IPR013106">
    <property type="entry name" value="Ig_V-set"/>
</dbReference>
<keyword evidence="3" id="KW-1185">Reference proteome</keyword>
<dbReference type="Gene3D" id="2.60.40.10">
    <property type="entry name" value="Immunoglobulins"/>
    <property type="match status" value="1"/>
</dbReference>
<sequence>MSVIEGDAVLLHTDVAEIHGDDDIQWKFGAVDSLIAEISKAAGIFSTSDVILDGRFRDRLKLDKQTGSLTITNITTEHTGLYKLQITGQRL</sequence>
<name>A0ABD0NH58_CIRMR</name>
<evidence type="ECO:0000259" key="1">
    <source>
        <dbReference type="Pfam" id="PF07686"/>
    </source>
</evidence>
<dbReference type="InterPro" id="IPR036179">
    <property type="entry name" value="Ig-like_dom_sf"/>
</dbReference>
<reference evidence="2 3" key="1">
    <citation type="submission" date="2024-05" db="EMBL/GenBank/DDBJ databases">
        <title>Genome sequencing and assembly of Indian major carp, Cirrhinus mrigala (Hamilton, 1822).</title>
        <authorList>
            <person name="Mohindra V."/>
            <person name="Chowdhury L.M."/>
            <person name="Lal K."/>
            <person name="Jena J.K."/>
        </authorList>
    </citation>
    <scope>NUCLEOTIDE SEQUENCE [LARGE SCALE GENOMIC DNA]</scope>
    <source>
        <strain evidence="2">CM1030</strain>
        <tissue evidence="2">Blood</tissue>
    </source>
</reference>
<dbReference type="PANTHER" id="PTHR21063:SF4">
    <property type="entry name" value="CD48 ANTIGEN-RELATED"/>
    <property type="match status" value="1"/>
</dbReference>
<protein>
    <recommendedName>
        <fullName evidence="1">Immunoglobulin V-set domain-containing protein</fullName>
    </recommendedName>
</protein>
<gene>
    <name evidence="2" type="ORF">M9458_045054</name>
</gene>
<dbReference type="Pfam" id="PF07686">
    <property type="entry name" value="V-set"/>
    <property type="match status" value="1"/>
</dbReference>
<dbReference type="SUPFAM" id="SSF48726">
    <property type="entry name" value="Immunoglobulin"/>
    <property type="match status" value="1"/>
</dbReference>
<evidence type="ECO:0000313" key="2">
    <source>
        <dbReference type="EMBL" id="KAL0161329.1"/>
    </source>
</evidence>
<evidence type="ECO:0000313" key="3">
    <source>
        <dbReference type="Proteomes" id="UP001529510"/>
    </source>
</evidence>
<dbReference type="AlphaFoldDB" id="A0ABD0NH58"/>
<dbReference type="EMBL" id="JAMKFB020000022">
    <property type="protein sequence ID" value="KAL0161329.1"/>
    <property type="molecule type" value="Genomic_DNA"/>
</dbReference>
<accession>A0ABD0NH58</accession>
<comment type="caution">
    <text evidence="2">The sequence shown here is derived from an EMBL/GenBank/DDBJ whole genome shotgun (WGS) entry which is preliminary data.</text>
</comment>
<dbReference type="InterPro" id="IPR013783">
    <property type="entry name" value="Ig-like_fold"/>
</dbReference>